<dbReference type="GO" id="GO:0045944">
    <property type="term" value="P:positive regulation of transcription by RNA polymerase II"/>
    <property type="evidence" value="ECO:0007669"/>
    <property type="project" value="TreeGrafter"/>
</dbReference>
<dbReference type="PANTHER" id="PTHR22536">
    <property type="entry name" value="LUNG CANCER METASTASIS-RELATED LCMR1 PROTEIN"/>
    <property type="match status" value="1"/>
</dbReference>
<sequence>YLFENAGPRELTGAADLINHYKLSAHHDFFCKRILPLSISDTHYLHNVVGDTEIQKGEGMELGQLFQSAPYLRETTVQIQQFNLDLLGQAFELRDTAPIDLPLQSSEISQHKSLKIEEVGGIKVSS</sequence>
<gene>
    <name evidence="5" type="ORF">B296_00030205</name>
</gene>
<evidence type="ECO:0000256" key="3">
    <source>
        <dbReference type="ARBA" id="ARBA00023163"/>
    </source>
</evidence>
<evidence type="ECO:0000256" key="1">
    <source>
        <dbReference type="ARBA" id="ARBA00004123"/>
    </source>
</evidence>
<keyword evidence="2" id="KW-0805">Transcription regulation</keyword>
<dbReference type="Proteomes" id="UP000287651">
    <property type="component" value="Unassembled WGS sequence"/>
</dbReference>
<evidence type="ECO:0000256" key="4">
    <source>
        <dbReference type="ARBA" id="ARBA00023242"/>
    </source>
</evidence>
<dbReference type="InterPro" id="IPR019403">
    <property type="entry name" value="Mediator_Med19_met"/>
</dbReference>
<feature type="non-terminal residue" evidence="5">
    <location>
        <position position="1"/>
    </location>
</feature>
<dbReference type="EMBL" id="AMZH03012361">
    <property type="protein sequence ID" value="RRT51178.1"/>
    <property type="molecule type" value="Genomic_DNA"/>
</dbReference>
<dbReference type="AlphaFoldDB" id="A0A444E5E6"/>
<organism evidence="5 6">
    <name type="scientific">Ensete ventricosum</name>
    <name type="common">Abyssinian banana</name>
    <name type="synonym">Musa ensete</name>
    <dbReference type="NCBI Taxonomy" id="4639"/>
    <lineage>
        <taxon>Eukaryota</taxon>
        <taxon>Viridiplantae</taxon>
        <taxon>Streptophyta</taxon>
        <taxon>Embryophyta</taxon>
        <taxon>Tracheophyta</taxon>
        <taxon>Spermatophyta</taxon>
        <taxon>Magnoliopsida</taxon>
        <taxon>Liliopsida</taxon>
        <taxon>Zingiberales</taxon>
        <taxon>Musaceae</taxon>
        <taxon>Ensete</taxon>
    </lineage>
</organism>
<dbReference type="GO" id="GO:0016592">
    <property type="term" value="C:mediator complex"/>
    <property type="evidence" value="ECO:0007669"/>
    <property type="project" value="InterPro"/>
</dbReference>
<name>A0A444E5E6_ENSVE</name>
<dbReference type="GO" id="GO:0003712">
    <property type="term" value="F:transcription coregulator activity"/>
    <property type="evidence" value="ECO:0007669"/>
    <property type="project" value="InterPro"/>
</dbReference>
<keyword evidence="3" id="KW-0804">Transcription</keyword>
<dbReference type="PANTHER" id="PTHR22536:SF1">
    <property type="entry name" value="MEDIATOR OF RNA POLYMERASE II TRANSCRIPTION SUBUNIT 19"/>
    <property type="match status" value="1"/>
</dbReference>
<comment type="subcellular location">
    <subcellularLocation>
        <location evidence="1">Nucleus</location>
    </subcellularLocation>
</comment>
<comment type="caution">
    <text evidence="5">The sequence shown here is derived from an EMBL/GenBank/DDBJ whole genome shotgun (WGS) entry which is preliminary data.</text>
</comment>
<evidence type="ECO:0000313" key="6">
    <source>
        <dbReference type="Proteomes" id="UP000287651"/>
    </source>
</evidence>
<keyword evidence="4" id="KW-0539">Nucleus</keyword>
<accession>A0A444E5E6</accession>
<protein>
    <submittedName>
        <fullName evidence="5">Uncharacterized protein</fullName>
    </submittedName>
</protein>
<reference evidence="5 6" key="1">
    <citation type="journal article" date="2014" name="Agronomy (Basel)">
        <title>A Draft Genome Sequence for Ensete ventricosum, the Drought-Tolerant Tree Against Hunger.</title>
        <authorList>
            <person name="Harrison J."/>
            <person name="Moore K.A."/>
            <person name="Paszkiewicz K."/>
            <person name="Jones T."/>
            <person name="Grant M."/>
            <person name="Ambacheew D."/>
            <person name="Muzemil S."/>
            <person name="Studholme D.J."/>
        </authorList>
    </citation>
    <scope>NUCLEOTIDE SEQUENCE [LARGE SCALE GENOMIC DNA]</scope>
</reference>
<evidence type="ECO:0000313" key="5">
    <source>
        <dbReference type="EMBL" id="RRT51178.1"/>
    </source>
</evidence>
<evidence type="ECO:0000256" key="2">
    <source>
        <dbReference type="ARBA" id="ARBA00023015"/>
    </source>
</evidence>
<proteinExistence type="predicted"/>